<organism evidence="4 5">
    <name type="scientific">Winogradskyella flava</name>
    <dbReference type="NCBI Taxonomy" id="1884876"/>
    <lineage>
        <taxon>Bacteria</taxon>
        <taxon>Pseudomonadati</taxon>
        <taxon>Bacteroidota</taxon>
        <taxon>Flavobacteriia</taxon>
        <taxon>Flavobacteriales</taxon>
        <taxon>Flavobacteriaceae</taxon>
        <taxon>Winogradskyella</taxon>
    </lineage>
</organism>
<comment type="caution">
    <text evidence="4">The sequence shown here is derived from an EMBL/GenBank/DDBJ whole genome shotgun (WGS) entry which is preliminary data.</text>
</comment>
<dbReference type="AlphaFoldDB" id="A0A842IRU9"/>
<keyword evidence="2" id="KW-0472">Membrane</keyword>
<gene>
    <name evidence="4" type="ORF">H7F21_05265</name>
</gene>
<dbReference type="Gene3D" id="3.40.50.2000">
    <property type="entry name" value="Glycogen Phosphorylase B"/>
    <property type="match status" value="1"/>
</dbReference>
<dbReference type="SUPFAM" id="SSF53756">
    <property type="entry name" value="UDP-Glycosyltransferase/glycogen phosphorylase"/>
    <property type="match status" value="1"/>
</dbReference>
<dbReference type="GO" id="GO:0009103">
    <property type="term" value="P:lipopolysaccharide biosynthetic process"/>
    <property type="evidence" value="ECO:0007669"/>
    <property type="project" value="TreeGrafter"/>
</dbReference>
<dbReference type="PANTHER" id="PTHR46401:SF2">
    <property type="entry name" value="GLYCOSYLTRANSFERASE WBBK-RELATED"/>
    <property type="match status" value="1"/>
</dbReference>
<dbReference type="Proteomes" id="UP000533900">
    <property type="component" value="Unassembled WGS sequence"/>
</dbReference>
<dbReference type="EMBL" id="JACLCP010000001">
    <property type="protein sequence ID" value="MBC2844494.1"/>
    <property type="molecule type" value="Genomic_DNA"/>
</dbReference>
<evidence type="ECO:0000256" key="2">
    <source>
        <dbReference type="SAM" id="Phobius"/>
    </source>
</evidence>
<evidence type="ECO:0000313" key="4">
    <source>
        <dbReference type="EMBL" id="MBC2844494.1"/>
    </source>
</evidence>
<evidence type="ECO:0000256" key="1">
    <source>
        <dbReference type="ARBA" id="ARBA00022679"/>
    </source>
</evidence>
<keyword evidence="5" id="KW-1185">Reference proteome</keyword>
<keyword evidence="1 4" id="KW-0808">Transferase</keyword>
<evidence type="ECO:0000313" key="5">
    <source>
        <dbReference type="Proteomes" id="UP000533900"/>
    </source>
</evidence>
<dbReference type="InterPro" id="IPR001296">
    <property type="entry name" value="Glyco_trans_1"/>
</dbReference>
<dbReference type="PANTHER" id="PTHR46401">
    <property type="entry name" value="GLYCOSYLTRANSFERASE WBBK-RELATED"/>
    <property type="match status" value="1"/>
</dbReference>
<evidence type="ECO:0000259" key="3">
    <source>
        <dbReference type="Pfam" id="PF00534"/>
    </source>
</evidence>
<dbReference type="Pfam" id="PF00534">
    <property type="entry name" value="Glycos_transf_1"/>
    <property type="match status" value="1"/>
</dbReference>
<feature type="transmembrane region" description="Helical" evidence="2">
    <location>
        <begin position="95"/>
        <end position="114"/>
    </location>
</feature>
<name>A0A842IRU9_9FLAO</name>
<dbReference type="GO" id="GO:0016757">
    <property type="term" value="F:glycosyltransferase activity"/>
    <property type="evidence" value="ECO:0007669"/>
    <property type="project" value="InterPro"/>
</dbReference>
<proteinExistence type="predicted"/>
<dbReference type="RefSeq" id="WP_185788163.1">
    <property type="nucleotide sequence ID" value="NZ_JACLCP010000001.1"/>
</dbReference>
<keyword evidence="2" id="KW-1133">Transmembrane helix</keyword>
<feature type="domain" description="Glycosyl transferase family 1" evidence="3">
    <location>
        <begin position="197"/>
        <end position="360"/>
    </location>
</feature>
<protein>
    <submittedName>
        <fullName evidence="4">Glycosyltransferase</fullName>
    </submittedName>
</protein>
<reference evidence="4" key="1">
    <citation type="submission" date="2020-08" db="EMBL/GenBank/DDBJ databases">
        <title>Winogradskyella ouciana sp. nov., isolated from the hadal seawater of the Mariana Trench.</title>
        <authorList>
            <person name="He X."/>
        </authorList>
    </citation>
    <scope>NUCLEOTIDE SEQUENCE [LARGE SCALE GENOMIC DNA]</scope>
    <source>
        <strain evidence="4">KCTC 52348</strain>
    </source>
</reference>
<sequence length="387" mass="44935">MKKTIKVLICIDWFLPAYKAGGPIQSISNLVNHLKDEFDIFIATSNTDLGERLDLGTALLNTWLTKDGYKIIYLDQQHQNLKFYKAIFIPQNFDVVYFNSLFSFKFTLLPLLIFKEIKMRRVLAPRGMLGEGALAIKPFKKRVFLKLFRLFQLHEKVIWHATANSEVKEIIAHFGKRKELILAPNLSAKIDTKYHPKKKVQNRIKIFFLSRIAIKKNLIGAISYLSKIDKSYKVEFTIIGPVDEEKYWKKCKYEIDKLSQNIEVIILGAVPNHKLAAILDEQHILLLPTHHENFGHVIMESWQRGCPVVISDKTPWRNLRKKHLGFDISLNNSTDFINAIELFSMMNENTYNEWSKSAFKYAKAFTENVSLLEQNKALFLNAVNDNR</sequence>
<keyword evidence="2" id="KW-0812">Transmembrane</keyword>
<accession>A0A842IRU9</accession>